<evidence type="ECO:0008006" key="3">
    <source>
        <dbReference type="Google" id="ProtNLM"/>
    </source>
</evidence>
<feature type="transmembrane region" description="Helical" evidence="1">
    <location>
        <begin position="95"/>
        <end position="116"/>
    </location>
</feature>
<dbReference type="EMBL" id="DRTD01000614">
    <property type="protein sequence ID" value="HHE55773.1"/>
    <property type="molecule type" value="Genomic_DNA"/>
</dbReference>
<feature type="transmembrane region" description="Helical" evidence="1">
    <location>
        <begin position="26"/>
        <end position="51"/>
    </location>
</feature>
<proteinExistence type="predicted"/>
<evidence type="ECO:0000313" key="2">
    <source>
        <dbReference type="EMBL" id="HHE55773.1"/>
    </source>
</evidence>
<dbReference type="Gene3D" id="1.20.1530.20">
    <property type="match status" value="1"/>
</dbReference>
<organism evidence="2">
    <name type="scientific">Caldithrix abyssi</name>
    <dbReference type="NCBI Taxonomy" id="187145"/>
    <lineage>
        <taxon>Bacteria</taxon>
        <taxon>Pseudomonadati</taxon>
        <taxon>Calditrichota</taxon>
        <taxon>Calditrichia</taxon>
        <taxon>Calditrichales</taxon>
        <taxon>Calditrichaceae</taxon>
        <taxon>Caldithrix</taxon>
    </lineage>
</organism>
<comment type="caution">
    <text evidence="2">The sequence shown here is derived from an EMBL/GenBank/DDBJ whole genome shotgun (WGS) entry which is preliminary data.</text>
</comment>
<dbReference type="PANTHER" id="PTHR10361">
    <property type="entry name" value="SODIUM-BILE ACID COTRANSPORTER"/>
    <property type="match status" value="1"/>
</dbReference>
<keyword evidence="1" id="KW-1133">Transmembrane helix</keyword>
<dbReference type="InterPro" id="IPR038770">
    <property type="entry name" value="Na+/solute_symporter_sf"/>
</dbReference>
<evidence type="ECO:0000256" key="1">
    <source>
        <dbReference type="SAM" id="Phobius"/>
    </source>
</evidence>
<reference evidence="2" key="1">
    <citation type="journal article" date="2020" name="mSystems">
        <title>Genome- and Community-Level Interaction Insights into Carbon Utilization and Element Cycling Functions of Hydrothermarchaeota in Hydrothermal Sediment.</title>
        <authorList>
            <person name="Zhou Z."/>
            <person name="Liu Y."/>
            <person name="Xu W."/>
            <person name="Pan J."/>
            <person name="Luo Z.H."/>
            <person name="Li M."/>
        </authorList>
    </citation>
    <scope>NUCLEOTIDE SEQUENCE [LARGE SCALE GENOMIC DNA]</scope>
    <source>
        <strain evidence="2">HyVt-76</strain>
    </source>
</reference>
<dbReference type="Proteomes" id="UP000886111">
    <property type="component" value="Unassembled WGS sequence"/>
</dbReference>
<gene>
    <name evidence="2" type="ORF">ENL21_08325</name>
</gene>
<feature type="transmembrane region" description="Helical" evidence="1">
    <location>
        <begin position="63"/>
        <end position="83"/>
    </location>
</feature>
<feature type="transmembrane region" description="Helical" evidence="1">
    <location>
        <begin position="123"/>
        <end position="144"/>
    </location>
</feature>
<dbReference type="PANTHER" id="PTHR10361:SF28">
    <property type="entry name" value="P3 PROTEIN-RELATED"/>
    <property type="match status" value="1"/>
</dbReference>
<dbReference type="InterPro" id="IPR004710">
    <property type="entry name" value="Bilac:Na_transpt"/>
</dbReference>
<dbReference type="AlphaFoldDB" id="A0A7V5H785"/>
<name>A0A7V5H785_CALAY</name>
<keyword evidence="1" id="KW-0472">Membrane</keyword>
<sequence>MFKIVLLLLFIPLVLGLWFSSKFKKATLIIIKPIRIISFLILIAFIVIAFLKNLDIFTEYYQYIIYIVFLHNAIALASGYYLAKINKLSVQDRKTISIETGIQNSGLALVIVFTLFDGNGAMALMAAWWGIWHIISGFIISTIYSRGHLLNLKPS</sequence>
<keyword evidence="1" id="KW-0812">Transmembrane</keyword>
<accession>A0A7V5H785</accession>
<protein>
    <recommendedName>
        <fullName evidence="3">Bile acid:sodium symporter family protein</fullName>
    </recommendedName>
</protein>